<feature type="non-terminal residue" evidence="2">
    <location>
        <position position="48"/>
    </location>
</feature>
<gene>
    <name evidence="2" type="ORF">G3I43_35030</name>
</gene>
<evidence type="ECO:0000256" key="1">
    <source>
        <dbReference type="SAM" id="MobiDB-lite"/>
    </source>
</evidence>
<protein>
    <submittedName>
        <fullName evidence="2">Uncharacterized protein</fullName>
    </submittedName>
</protein>
<comment type="caution">
    <text evidence="2">The sequence shown here is derived from an EMBL/GenBank/DDBJ whole genome shotgun (WGS) entry which is preliminary data.</text>
</comment>
<organism evidence="2">
    <name type="scientific">Streptomyces anulatus</name>
    <name type="common">Streptomyces chrysomallus</name>
    <dbReference type="NCBI Taxonomy" id="1892"/>
    <lineage>
        <taxon>Bacteria</taxon>
        <taxon>Bacillati</taxon>
        <taxon>Actinomycetota</taxon>
        <taxon>Actinomycetes</taxon>
        <taxon>Kitasatosporales</taxon>
        <taxon>Streptomycetaceae</taxon>
        <taxon>Streptomyces</taxon>
    </lineage>
</organism>
<feature type="region of interest" description="Disordered" evidence="1">
    <location>
        <begin position="15"/>
        <end position="48"/>
    </location>
</feature>
<proteinExistence type="predicted"/>
<name>A0A6G3T2D5_STRAQ</name>
<dbReference type="AlphaFoldDB" id="A0A6G3T2D5"/>
<accession>A0A6G3T2D5</accession>
<sequence>MLQRIPDGRYRHLVGVARSTRTGQELLARPGPQGADEGERGSQGPQPG</sequence>
<dbReference type="EMBL" id="JAAGMK010000981">
    <property type="protein sequence ID" value="NEB89331.1"/>
    <property type="molecule type" value="Genomic_DNA"/>
</dbReference>
<reference evidence="2" key="1">
    <citation type="submission" date="2020-01" db="EMBL/GenBank/DDBJ databases">
        <title>Insect and environment-associated Actinomycetes.</title>
        <authorList>
            <person name="Currrie C."/>
            <person name="Chevrette M."/>
            <person name="Carlson C."/>
            <person name="Stubbendieck R."/>
            <person name="Wendt-Pienkowski E."/>
        </authorList>
    </citation>
    <scope>NUCLEOTIDE SEQUENCE</scope>
    <source>
        <strain evidence="2">SID505</strain>
    </source>
</reference>
<evidence type="ECO:0000313" key="2">
    <source>
        <dbReference type="EMBL" id="NEB89331.1"/>
    </source>
</evidence>